<keyword evidence="1" id="KW-0472">Membrane</keyword>
<dbReference type="Proteomes" id="UP000199004">
    <property type="component" value="Unassembled WGS sequence"/>
</dbReference>
<dbReference type="EMBL" id="FNIC01000010">
    <property type="protein sequence ID" value="SDO58017.1"/>
    <property type="molecule type" value="Genomic_DNA"/>
</dbReference>
<gene>
    <name evidence="2" type="ORF">SAMN05192576_0098</name>
</gene>
<protein>
    <submittedName>
        <fullName evidence="2">Uncharacterized protein</fullName>
    </submittedName>
</protein>
<evidence type="ECO:0000256" key="1">
    <source>
        <dbReference type="SAM" id="Phobius"/>
    </source>
</evidence>
<organism evidence="2 3">
    <name type="scientific">Nocardioides szechwanensis</name>
    <dbReference type="NCBI Taxonomy" id="1005944"/>
    <lineage>
        <taxon>Bacteria</taxon>
        <taxon>Bacillati</taxon>
        <taxon>Actinomycetota</taxon>
        <taxon>Actinomycetes</taxon>
        <taxon>Propionibacteriales</taxon>
        <taxon>Nocardioidaceae</taxon>
        <taxon>Nocardioides</taxon>
    </lineage>
</organism>
<proteinExistence type="predicted"/>
<dbReference type="RefSeq" id="WP_091026834.1">
    <property type="nucleotide sequence ID" value="NZ_BKAE01000015.1"/>
</dbReference>
<dbReference type="AlphaFoldDB" id="A0A1H0KPW5"/>
<feature type="transmembrane region" description="Helical" evidence="1">
    <location>
        <begin position="47"/>
        <end position="66"/>
    </location>
</feature>
<keyword evidence="3" id="KW-1185">Reference proteome</keyword>
<evidence type="ECO:0000313" key="2">
    <source>
        <dbReference type="EMBL" id="SDO58017.1"/>
    </source>
</evidence>
<keyword evidence="1" id="KW-0812">Transmembrane</keyword>
<keyword evidence="1" id="KW-1133">Transmembrane helix</keyword>
<name>A0A1H0KPW5_9ACTN</name>
<dbReference type="OrthoDB" id="3777848at2"/>
<evidence type="ECO:0000313" key="3">
    <source>
        <dbReference type="Proteomes" id="UP000199004"/>
    </source>
</evidence>
<feature type="transmembrane region" description="Helical" evidence="1">
    <location>
        <begin position="20"/>
        <end position="41"/>
    </location>
</feature>
<accession>A0A1H0KPW5</accession>
<sequence>MTPTDASDYRLSRPLVARFVGAYLVAFALVVFVATAVVAVTEVAPDVLVVLLVAGLLGLAGVSAWLRGKAYVVRLDQDGYEVGMIRGAGVKWAQWSEVEDVVTASPRDIPCVVLRLHDGRTTTIPVEALEVDREQFVHELRAHLDRGQGLRPL</sequence>
<reference evidence="2 3" key="1">
    <citation type="submission" date="2016-10" db="EMBL/GenBank/DDBJ databases">
        <authorList>
            <person name="de Groot N.N."/>
        </authorList>
    </citation>
    <scope>NUCLEOTIDE SEQUENCE [LARGE SCALE GENOMIC DNA]</scope>
    <source>
        <strain evidence="2 3">CGMCC 1.11147</strain>
    </source>
</reference>